<proteinExistence type="predicted"/>
<protein>
    <recommendedName>
        <fullName evidence="3">Secreted protein</fullName>
    </recommendedName>
</protein>
<evidence type="ECO:0008006" key="3">
    <source>
        <dbReference type="Google" id="ProtNLM"/>
    </source>
</evidence>
<accession>A0A6B0UDR4</accession>
<organism evidence="2">
    <name type="scientific">Ixodes ricinus</name>
    <name type="common">Common tick</name>
    <name type="synonym">Acarus ricinus</name>
    <dbReference type="NCBI Taxonomy" id="34613"/>
    <lineage>
        <taxon>Eukaryota</taxon>
        <taxon>Metazoa</taxon>
        <taxon>Ecdysozoa</taxon>
        <taxon>Arthropoda</taxon>
        <taxon>Chelicerata</taxon>
        <taxon>Arachnida</taxon>
        <taxon>Acari</taxon>
        <taxon>Parasitiformes</taxon>
        <taxon>Ixodida</taxon>
        <taxon>Ixodoidea</taxon>
        <taxon>Ixodidae</taxon>
        <taxon>Ixodinae</taxon>
        <taxon>Ixodes</taxon>
    </lineage>
</organism>
<evidence type="ECO:0000256" key="1">
    <source>
        <dbReference type="SAM" id="SignalP"/>
    </source>
</evidence>
<feature type="chain" id="PRO_5025424910" description="Secreted protein" evidence="1">
    <location>
        <begin position="24"/>
        <end position="105"/>
    </location>
</feature>
<dbReference type="EMBL" id="GIFC01007008">
    <property type="protein sequence ID" value="MXU89091.1"/>
    <property type="molecule type" value="Transcribed_RNA"/>
</dbReference>
<keyword evidence="1" id="KW-0732">Signal</keyword>
<reference evidence="2" key="1">
    <citation type="submission" date="2019-12" db="EMBL/GenBank/DDBJ databases">
        <title>An insight into the sialome of adult female Ixodes ricinus ticks feeding for 6 days.</title>
        <authorList>
            <person name="Perner J."/>
            <person name="Ribeiro J.M.C."/>
        </authorList>
    </citation>
    <scope>NUCLEOTIDE SEQUENCE</scope>
    <source>
        <strain evidence="2">Semi-engorged</strain>
        <tissue evidence="2">Salivary glands</tissue>
    </source>
</reference>
<dbReference type="AlphaFoldDB" id="A0A6B0UDR4"/>
<sequence>MRRVRGCRIFFFFFFFATRQVINQEGTASTRTKHSRGDYKQEGGYFTVTSTIGDVRDRKRRCNRPSTVVLRLIDHLLSYPGVGEGAGIGVPRATRARLFCIKDSK</sequence>
<name>A0A6B0UDR4_IXORI</name>
<feature type="signal peptide" evidence="1">
    <location>
        <begin position="1"/>
        <end position="23"/>
    </location>
</feature>
<evidence type="ECO:0000313" key="2">
    <source>
        <dbReference type="EMBL" id="MXU89091.1"/>
    </source>
</evidence>